<accession>A0A6J5LGU4</accession>
<protein>
    <submittedName>
        <fullName evidence="1">Uncharacterized protein</fullName>
    </submittedName>
</protein>
<gene>
    <name evidence="1" type="ORF">UFOVP249_14</name>
</gene>
<evidence type="ECO:0000313" key="1">
    <source>
        <dbReference type="EMBL" id="CAB4132762.1"/>
    </source>
</evidence>
<proteinExistence type="predicted"/>
<dbReference type="EMBL" id="LR796268">
    <property type="protein sequence ID" value="CAB4132762.1"/>
    <property type="molecule type" value="Genomic_DNA"/>
</dbReference>
<reference evidence="1" key="1">
    <citation type="submission" date="2020-04" db="EMBL/GenBank/DDBJ databases">
        <authorList>
            <person name="Chiriac C."/>
            <person name="Salcher M."/>
            <person name="Ghai R."/>
            <person name="Kavagutti S V."/>
        </authorList>
    </citation>
    <scope>NUCLEOTIDE SEQUENCE</scope>
</reference>
<organism evidence="1">
    <name type="scientific">uncultured Caudovirales phage</name>
    <dbReference type="NCBI Taxonomy" id="2100421"/>
    <lineage>
        <taxon>Viruses</taxon>
        <taxon>Duplodnaviria</taxon>
        <taxon>Heunggongvirae</taxon>
        <taxon>Uroviricota</taxon>
        <taxon>Caudoviricetes</taxon>
        <taxon>Peduoviridae</taxon>
        <taxon>Maltschvirus</taxon>
        <taxon>Maltschvirus maltsch</taxon>
    </lineage>
</organism>
<name>A0A6J5LGU4_9CAUD</name>
<sequence length="122" mass="13906">MPVLMVNGFVSDSAYAYTPPSHLHRHRWDTAEAETLLKRMVREYDALIKKGQISYYFITVVRLDTASEDLCSYEVIKKRVPLKEKVQLNANAKRTSTVPDRFGVSSTSFTLPQTMAIYLSNS</sequence>